<keyword evidence="1" id="KW-0732">Signal</keyword>
<evidence type="ECO:0000259" key="2">
    <source>
        <dbReference type="Pfam" id="PF02225"/>
    </source>
</evidence>
<dbReference type="InterPro" id="IPR003137">
    <property type="entry name" value="PA_domain"/>
</dbReference>
<dbReference type="Gene3D" id="3.50.30.30">
    <property type="match status" value="1"/>
</dbReference>
<keyword evidence="4" id="KW-1185">Reference proteome</keyword>
<evidence type="ECO:0000313" key="3">
    <source>
        <dbReference type="EMBL" id="KAJ8609133.1"/>
    </source>
</evidence>
<sequence length="208" mass="22752">MVMRFLLFPCWAMAGAEDWSLKAILVHGKRSDKRTTSDSALARLEFCARCVDPHEEGSFAHGLTALQGTQDYKVTASLAYAVPNDASRAPMNSDEIKGKLVVVDRGVVPLVQKVLAMQAGDALGVVIVDDGQCTIDLDCGRAGSPRMGGFAPKDDPQAWRQVTIPAILISAESGARLRRLMPLDRRDLPRIGFQFLNRRPHRRAAAEL</sequence>
<dbReference type="AlphaFoldDB" id="A0AAD7XPN2"/>
<dbReference type="EMBL" id="JAQMWT010000149">
    <property type="protein sequence ID" value="KAJ8609133.1"/>
    <property type="molecule type" value="Genomic_DNA"/>
</dbReference>
<feature type="domain" description="PA" evidence="2">
    <location>
        <begin position="74"/>
        <end position="177"/>
    </location>
</feature>
<proteinExistence type="predicted"/>
<dbReference type="SUPFAM" id="SSF52025">
    <property type="entry name" value="PA domain"/>
    <property type="match status" value="1"/>
</dbReference>
<gene>
    <name evidence="3" type="ORF">CTAYLR_006082</name>
</gene>
<feature type="signal peptide" evidence="1">
    <location>
        <begin position="1"/>
        <end position="16"/>
    </location>
</feature>
<name>A0AAD7XPN2_9STRA</name>
<dbReference type="InterPro" id="IPR046450">
    <property type="entry name" value="PA_dom_sf"/>
</dbReference>
<organism evidence="3 4">
    <name type="scientific">Chrysophaeum taylorii</name>
    <dbReference type="NCBI Taxonomy" id="2483200"/>
    <lineage>
        <taxon>Eukaryota</taxon>
        <taxon>Sar</taxon>
        <taxon>Stramenopiles</taxon>
        <taxon>Ochrophyta</taxon>
        <taxon>Pelagophyceae</taxon>
        <taxon>Pelagomonadales</taxon>
        <taxon>Pelagomonadaceae</taxon>
        <taxon>Chrysophaeum</taxon>
    </lineage>
</organism>
<dbReference type="Proteomes" id="UP001230188">
    <property type="component" value="Unassembled WGS sequence"/>
</dbReference>
<feature type="chain" id="PRO_5042023921" description="PA domain-containing protein" evidence="1">
    <location>
        <begin position="17"/>
        <end position="208"/>
    </location>
</feature>
<dbReference type="Pfam" id="PF02225">
    <property type="entry name" value="PA"/>
    <property type="match status" value="1"/>
</dbReference>
<protein>
    <recommendedName>
        <fullName evidence="2">PA domain-containing protein</fullName>
    </recommendedName>
</protein>
<evidence type="ECO:0000256" key="1">
    <source>
        <dbReference type="SAM" id="SignalP"/>
    </source>
</evidence>
<reference evidence="3" key="1">
    <citation type="submission" date="2023-01" db="EMBL/GenBank/DDBJ databases">
        <title>Metagenome sequencing of chrysophaentin producing Chrysophaeum taylorii.</title>
        <authorList>
            <person name="Davison J."/>
            <person name="Bewley C."/>
        </authorList>
    </citation>
    <scope>NUCLEOTIDE SEQUENCE</scope>
    <source>
        <strain evidence="3">NIES-1699</strain>
    </source>
</reference>
<accession>A0AAD7XPN2</accession>
<comment type="caution">
    <text evidence="3">The sequence shown here is derived from an EMBL/GenBank/DDBJ whole genome shotgun (WGS) entry which is preliminary data.</text>
</comment>
<evidence type="ECO:0000313" key="4">
    <source>
        <dbReference type="Proteomes" id="UP001230188"/>
    </source>
</evidence>